<feature type="compositionally biased region" description="Basic and acidic residues" evidence="1">
    <location>
        <begin position="28"/>
        <end position="40"/>
    </location>
</feature>
<name>A0AA43QX26_9LECA</name>
<dbReference type="EMBL" id="JAPUFD010000024">
    <property type="protein sequence ID" value="MDI1493239.1"/>
    <property type="molecule type" value="Genomic_DNA"/>
</dbReference>
<evidence type="ECO:0000256" key="1">
    <source>
        <dbReference type="SAM" id="MobiDB-lite"/>
    </source>
</evidence>
<feature type="region of interest" description="Disordered" evidence="1">
    <location>
        <begin position="1"/>
        <end position="97"/>
    </location>
</feature>
<gene>
    <name evidence="3" type="ORF">OHK93_005027</name>
</gene>
<feature type="compositionally biased region" description="Low complexity" evidence="1">
    <location>
        <begin position="60"/>
        <end position="74"/>
    </location>
</feature>
<accession>A0AA43QX26</accession>
<dbReference type="Proteomes" id="UP001161017">
    <property type="component" value="Unassembled WGS sequence"/>
</dbReference>
<feature type="region of interest" description="Disordered" evidence="1">
    <location>
        <begin position="157"/>
        <end position="182"/>
    </location>
</feature>
<organism evidence="3 4">
    <name type="scientific">Ramalina farinacea</name>
    <dbReference type="NCBI Taxonomy" id="258253"/>
    <lineage>
        <taxon>Eukaryota</taxon>
        <taxon>Fungi</taxon>
        <taxon>Dikarya</taxon>
        <taxon>Ascomycota</taxon>
        <taxon>Pezizomycotina</taxon>
        <taxon>Lecanoromycetes</taxon>
        <taxon>OSLEUM clade</taxon>
        <taxon>Lecanoromycetidae</taxon>
        <taxon>Lecanorales</taxon>
        <taxon>Lecanorineae</taxon>
        <taxon>Ramalinaceae</taxon>
        <taxon>Ramalina</taxon>
    </lineage>
</organism>
<evidence type="ECO:0000313" key="3">
    <source>
        <dbReference type="EMBL" id="MDI1493239.1"/>
    </source>
</evidence>
<protein>
    <recommendedName>
        <fullName evidence="2">PD-(D/E)XK nuclease-like domain-containing protein</fullName>
    </recommendedName>
</protein>
<dbReference type="AlphaFoldDB" id="A0AA43QX26"/>
<comment type="caution">
    <text evidence="3">The sequence shown here is derived from an EMBL/GenBank/DDBJ whole genome shotgun (WGS) entry which is preliminary data.</text>
</comment>
<feature type="compositionally biased region" description="Polar residues" evidence="1">
    <location>
        <begin position="76"/>
        <end position="97"/>
    </location>
</feature>
<feature type="domain" description="PD-(D/E)XK nuclease-like" evidence="2">
    <location>
        <begin position="176"/>
        <end position="400"/>
    </location>
</feature>
<evidence type="ECO:0000259" key="2">
    <source>
        <dbReference type="Pfam" id="PF20516"/>
    </source>
</evidence>
<evidence type="ECO:0000313" key="4">
    <source>
        <dbReference type="Proteomes" id="UP001161017"/>
    </source>
</evidence>
<dbReference type="Pfam" id="PF20516">
    <property type="entry name" value="PDDEXK_12"/>
    <property type="match status" value="1"/>
</dbReference>
<sequence length="423" mass="47865">MITRGKENKEKGIKEKEAPEAEYDQEEECRYDTSEEEQLRHPPGKTPRGPGRPRKSATVPPSLADPSPLSAPLSFRASQSRQTSPSKTSGKMVNQPRSAKKVDFAMLSTCSPSLISLSVRQARKEPGLPKVVEQLLFKLGRLPAGLVPVELKSSYEDDANTPMKSRPAPQAHDYMQKEQAPFPSSSLETLKAIVTKVVDEAAWTEDIKAHERQWGKILSDLILGLELLPYGEQFRFMNILSDRASGLSNQDPQTMTRMVDYTFGLKLSYTEHNTTNAAFGKLPMNLGSLNQTLDFPRFHPLFLDIELKKSLSNEDPRVQLAVWKLAWLKKMQIHGWDSEVFPVPGITIEGHVWKYYLFYKSGSNLMMIGPELFGTTDSTLGVWEILYRMDALIKWGVNDYHSWVKRNIMRYAEETASGEQKEL</sequence>
<proteinExistence type="predicted"/>
<reference evidence="3" key="1">
    <citation type="journal article" date="2023" name="Genome Biol. Evol.">
        <title>First Whole Genome Sequence and Flow Cytometry Genome Size Data for the Lichen-Forming Fungus Ramalina farinacea (Ascomycota).</title>
        <authorList>
            <person name="Llewellyn T."/>
            <person name="Mian S."/>
            <person name="Hill R."/>
            <person name="Leitch I.J."/>
            <person name="Gaya E."/>
        </authorList>
    </citation>
    <scope>NUCLEOTIDE SEQUENCE</scope>
    <source>
        <strain evidence="3">LIQ254RAFAR</strain>
    </source>
</reference>
<keyword evidence="4" id="KW-1185">Reference proteome</keyword>
<feature type="compositionally biased region" description="Basic and acidic residues" evidence="1">
    <location>
        <begin position="1"/>
        <end position="19"/>
    </location>
</feature>
<dbReference type="InterPro" id="IPR046797">
    <property type="entry name" value="PDDEXK_12"/>
</dbReference>